<sequence length="35" mass="3667">MTRFVLIVSVAVAAFFYILSYGVAALGAGLAHLPQ</sequence>
<evidence type="ECO:0000313" key="1">
    <source>
        <dbReference type="EMBL" id="APU03144.1"/>
    </source>
</evidence>
<reference evidence="2" key="1">
    <citation type="submission" date="2016-11" db="EMBL/GenBank/DDBJ databases">
        <authorList>
            <person name="Xavier A.S."/>
            <person name="Silva F.P."/>
            <person name="Vidigal P.M.P."/>
            <person name="Lima T.T.M."/>
            <person name="Souza F.O."/>
            <person name="Alfenas-Zerbini P."/>
        </authorList>
    </citation>
    <scope>NUCLEOTIDE SEQUENCE [LARGE SCALE GENOMIC DNA]</scope>
</reference>
<gene>
    <name evidence="1" type="ORF">phiAp1_03</name>
</gene>
<protein>
    <submittedName>
        <fullName evidence="1">Putative membrane protein</fullName>
    </submittedName>
</protein>
<dbReference type="EMBL" id="KY117485">
    <property type="protein sequence ID" value="APU03144.1"/>
    <property type="molecule type" value="Genomic_DNA"/>
</dbReference>
<proteinExistence type="predicted"/>
<accession>A0A1L7DS47</accession>
<name>A0A1L7DS47_9CAUD</name>
<evidence type="ECO:0000313" key="2">
    <source>
        <dbReference type="Proteomes" id="UP000221958"/>
    </source>
</evidence>
<keyword evidence="2" id="KW-1185">Reference proteome</keyword>
<organism evidence="1 2">
    <name type="scientific">Ralstonia phage phiAp1</name>
    <dbReference type="NCBI Taxonomy" id="2783867"/>
    <lineage>
        <taxon>Viruses</taxon>
        <taxon>Duplodnaviria</taxon>
        <taxon>Heunggongvirae</taxon>
        <taxon>Uroviricota</taxon>
        <taxon>Caudoviricetes</taxon>
        <taxon>Autographivirales</taxon>
        <taxon>Autoscriptoviridae</taxon>
        <taxon>Ayakvirus</taxon>
        <taxon>Ayakvirus Ap1</taxon>
    </lineage>
</organism>
<dbReference type="Proteomes" id="UP000221958">
    <property type="component" value="Segment"/>
</dbReference>